<feature type="domain" description="DUF7882" evidence="1">
    <location>
        <begin position="1"/>
        <end position="95"/>
    </location>
</feature>
<dbReference type="EMBL" id="SNYA01000005">
    <property type="protein sequence ID" value="TDP91428.1"/>
    <property type="molecule type" value="Genomic_DNA"/>
</dbReference>
<dbReference type="Pfam" id="PF25355">
    <property type="entry name" value="DUF7882"/>
    <property type="match status" value="1"/>
</dbReference>
<organism evidence="2 3">
    <name type="scientific">Leucobacter luti</name>
    <dbReference type="NCBI Taxonomy" id="340320"/>
    <lineage>
        <taxon>Bacteria</taxon>
        <taxon>Bacillati</taxon>
        <taxon>Actinomycetota</taxon>
        <taxon>Actinomycetes</taxon>
        <taxon>Micrococcales</taxon>
        <taxon>Microbacteriaceae</taxon>
        <taxon>Leucobacter</taxon>
    </lineage>
</organism>
<dbReference type="RefSeq" id="WP_132202696.1">
    <property type="nucleotide sequence ID" value="NZ_CP080492.1"/>
</dbReference>
<gene>
    <name evidence="2" type="ORF">EDF62_2043</name>
</gene>
<dbReference type="AlphaFoldDB" id="A0A4V3CXS9"/>
<protein>
    <recommendedName>
        <fullName evidence="1">DUF7882 domain-containing protein</fullName>
    </recommendedName>
</protein>
<dbReference type="Proteomes" id="UP000295601">
    <property type="component" value="Unassembled WGS sequence"/>
</dbReference>
<sequence>MGFLVHGEHEYEFDDRVLAHLKVVIGQKLMRHEGFFLSWSKTPDEGSGRISLWLSPASTLAFRFGGSKPPEINMLWLKVLSARSHASRGLVVITEDEAESFARNNPDLL</sequence>
<reference evidence="2 3" key="1">
    <citation type="submission" date="2019-03" db="EMBL/GenBank/DDBJ databases">
        <title>Genomic analyses of the natural microbiome of Caenorhabditis elegans.</title>
        <authorList>
            <person name="Samuel B."/>
        </authorList>
    </citation>
    <scope>NUCLEOTIDE SEQUENCE [LARGE SCALE GENOMIC DNA]</scope>
    <source>
        <strain evidence="2 3">JUb18</strain>
    </source>
</reference>
<accession>A0A4V3CXS9</accession>
<comment type="caution">
    <text evidence="2">The sequence shown here is derived from an EMBL/GenBank/DDBJ whole genome shotgun (WGS) entry which is preliminary data.</text>
</comment>
<evidence type="ECO:0000313" key="3">
    <source>
        <dbReference type="Proteomes" id="UP000295601"/>
    </source>
</evidence>
<evidence type="ECO:0000313" key="2">
    <source>
        <dbReference type="EMBL" id="TDP91428.1"/>
    </source>
</evidence>
<proteinExistence type="predicted"/>
<keyword evidence="3" id="KW-1185">Reference proteome</keyword>
<evidence type="ECO:0000259" key="1">
    <source>
        <dbReference type="Pfam" id="PF25355"/>
    </source>
</evidence>
<name>A0A4V3CXS9_9MICO</name>
<dbReference type="OrthoDB" id="5123855at2"/>
<dbReference type="InterPro" id="IPR057204">
    <property type="entry name" value="DUF7882"/>
</dbReference>